<sequence>MYNIRSRPVRPNSGLCSSHVNNYSQIHDANVGTIFIPDGTIAQLGERATEVRKVAGSIPARPIIFLLLNCLVKLVLGNEYHEVRR</sequence>
<protein>
    <submittedName>
        <fullName evidence="1">Uncharacterized protein</fullName>
    </submittedName>
</protein>
<reference evidence="1" key="1">
    <citation type="submission" date="2015-06" db="EMBL/GenBank/DDBJ databases">
        <authorList>
            <person name="Nguyen H."/>
        </authorList>
    </citation>
    <scope>NUCLEOTIDE SEQUENCE</scope>
    <source>
        <strain evidence="1">DAOM 180753</strain>
    </source>
</reference>
<gene>
    <name evidence="1" type="ORF">VN97_g9528</name>
</gene>
<reference evidence="1" key="2">
    <citation type="journal article" date="2016" name="Fungal Biol.">
        <title>Ochratoxin A production by Penicillium thymicola.</title>
        <authorList>
            <person name="Nguyen H.D.T."/>
            <person name="McMullin D.R."/>
            <person name="Ponomareva E."/>
            <person name="Riley R."/>
            <person name="Pomraning K.R."/>
            <person name="Baker S.E."/>
            <person name="Seifert K.A."/>
        </authorList>
    </citation>
    <scope>NUCLEOTIDE SEQUENCE</scope>
    <source>
        <strain evidence="1">DAOM 180753</strain>
    </source>
</reference>
<dbReference type="EMBL" id="LACB01000391">
    <property type="protein sequence ID" value="KAJ9483863.1"/>
    <property type="molecule type" value="Genomic_DNA"/>
</dbReference>
<name>A0AAI9TBC5_PENTH</name>
<organism evidence="1 2">
    <name type="scientific">Penicillium thymicola</name>
    <dbReference type="NCBI Taxonomy" id="293382"/>
    <lineage>
        <taxon>Eukaryota</taxon>
        <taxon>Fungi</taxon>
        <taxon>Dikarya</taxon>
        <taxon>Ascomycota</taxon>
        <taxon>Pezizomycotina</taxon>
        <taxon>Eurotiomycetes</taxon>
        <taxon>Eurotiomycetidae</taxon>
        <taxon>Eurotiales</taxon>
        <taxon>Aspergillaceae</taxon>
        <taxon>Penicillium</taxon>
    </lineage>
</organism>
<comment type="caution">
    <text evidence="1">The sequence shown here is derived from an EMBL/GenBank/DDBJ whole genome shotgun (WGS) entry which is preliminary data.</text>
</comment>
<evidence type="ECO:0000313" key="2">
    <source>
        <dbReference type="Proteomes" id="UP001227192"/>
    </source>
</evidence>
<proteinExistence type="predicted"/>
<dbReference type="AntiFam" id="ANF00010">
    <property type="entry name" value="tRNA translation"/>
</dbReference>
<keyword evidence="2" id="KW-1185">Reference proteome</keyword>
<accession>A0AAI9TBC5</accession>
<dbReference type="Proteomes" id="UP001227192">
    <property type="component" value="Unassembled WGS sequence"/>
</dbReference>
<evidence type="ECO:0000313" key="1">
    <source>
        <dbReference type="EMBL" id="KAJ9483863.1"/>
    </source>
</evidence>
<dbReference type="AlphaFoldDB" id="A0AAI9TBC5"/>